<dbReference type="Proteomes" id="UP001500668">
    <property type="component" value="Unassembled WGS sequence"/>
</dbReference>
<dbReference type="SUPFAM" id="SSF48371">
    <property type="entry name" value="ARM repeat"/>
    <property type="match status" value="1"/>
</dbReference>
<name>A0ABN1GI15_9ACTN</name>
<accession>A0ABN1GI15</accession>
<dbReference type="RefSeq" id="WP_344076301.1">
    <property type="nucleotide sequence ID" value="NZ_BAAACA010000034.1"/>
</dbReference>
<evidence type="ECO:0000313" key="1">
    <source>
        <dbReference type="EMBL" id="GAA0611911.1"/>
    </source>
</evidence>
<reference evidence="1 2" key="1">
    <citation type="journal article" date="2019" name="Int. J. Syst. Evol. Microbiol.">
        <title>The Global Catalogue of Microorganisms (GCM) 10K type strain sequencing project: providing services to taxonomists for standard genome sequencing and annotation.</title>
        <authorList>
            <consortium name="The Broad Institute Genomics Platform"/>
            <consortium name="The Broad Institute Genome Sequencing Center for Infectious Disease"/>
            <person name="Wu L."/>
            <person name="Ma J."/>
        </authorList>
    </citation>
    <scope>NUCLEOTIDE SEQUENCE [LARGE SCALE GENOMIC DNA]</scope>
    <source>
        <strain evidence="1 2">JCM 5067</strain>
    </source>
</reference>
<keyword evidence="2" id="KW-1185">Reference proteome</keyword>
<dbReference type="InterPro" id="IPR011989">
    <property type="entry name" value="ARM-like"/>
</dbReference>
<evidence type="ECO:0000313" key="2">
    <source>
        <dbReference type="Proteomes" id="UP001500668"/>
    </source>
</evidence>
<organism evidence="1 2">
    <name type="scientific">Streptomyces crystallinus</name>
    <dbReference type="NCBI Taxonomy" id="68191"/>
    <lineage>
        <taxon>Bacteria</taxon>
        <taxon>Bacillati</taxon>
        <taxon>Actinomycetota</taxon>
        <taxon>Actinomycetes</taxon>
        <taxon>Kitasatosporales</taxon>
        <taxon>Streptomycetaceae</taxon>
        <taxon>Streptomyces</taxon>
    </lineage>
</organism>
<dbReference type="Gene3D" id="1.25.10.10">
    <property type="entry name" value="Leucine-rich Repeat Variant"/>
    <property type="match status" value="1"/>
</dbReference>
<dbReference type="EMBL" id="BAAACA010000034">
    <property type="protein sequence ID" value="GAA0611911.1"/>
    <property type="molecule type" value="Genomic_DNA"/>
</dbReference>
<proteinExistence type="predicted"/>
<sequence>MNGMFESLETLADRDPDRRDVAADVLGDLLRGAALDEDSARLVVGRLVGVAVNEPVTKVRESALNAISEAFDHYFLPLALVEPLAGAMPAMERELLVHTLYVLGATHDLQARPLIKSFLYHPDPEVREGARIAAAENAVIESEALTQHLLAAEEKRMT</sequence>
<dbReference type="InterPro" id="IPR016024">
    <property type="entry name" value="ARM-type_fold"/>
</dbReference>
<comment type="caution">
    <text evidence="1">The sequence shown here is derived from an EMBL/GenBank/DDBJ whole genome shotgun (WGS) entry which is preliminary data.</text>
</comment>
<protein>
    <recommendedName>
        <fullName evidence="3">HEAT repeat domain-containing protein</fullName>
    </recommendedName>
</protein>
<gene>
    <name evidence="1" type="ORF">GCM10010394_47150</name>
</gene>
<evidence type="ECO:0008006" key="3">
    <source>
        <dbReference type="Google" id="ProtNLM"/>
    </source>
</evidence>